<name>A0A815Q087_9BILA</name>
<comment type="caution">
    <text evidence="1">The sequence shown here is derived from an EMBL/GenBank/DDBJ whole genome shotgun (WGS) entry which is preliminary data.</text>
</comment>
<dbReference type="AlphaFoldDB" id="A0A815Q087"/>
<proteinExistence type="predicted"/>
<accession>A0A815Q087</accession>
<dbReference type="EMBL" id="CAJNOO010006837">
    <property type="protein sequence ID" value="CAF1456457.1"/>
    <property type="molecule type" value="Genomic_DNA"/>
</dbReference>
<feature type="non-terminal residue" evidence="1">
    <location>
        <position position="19"/>
    </location>
</feature>
<sequence>MAAKYPLKDRNGFLPPTYA</sequence>
<organism evidence="1 2">
    <name type="scientific">Rotaria sordida</name>
    <dbReference type="NCBI Taxonomy" id="392033"/>
    <lineage>
        <taxon>Eukaryota</taxon>
        <taxon>Metazoa</taxon>
        <taxon>Spiralia</taxon>
        <taxon>Gnathifera</taxon>
        <taxon>Rotifera</taxon>
        <taxon>Eurotatoria</taxon>
        <taxon>Bdelloidea</taxon>
        <taxon>Philodinida</taxon>
        <taxon>Philodinidae</taxon>
        <taxon>Rotaria</taxon>
    </lineage>
</organism>
<dbReference type="Proteomes" id="UP000663882">
    <property type="component" value="Unassembled WGS sequence"/>
</dbReference>
<evidence type="ECO:0000313" key="1">
    <source>
        <dbReference type="EMBL" id="CAF1456457.1"/>
    </source>
</evidence>
<gene>
    <name evidence="1" type="ORF">RFH988_LOCUS36978</name>
</gene>
<evidence type="ECO:0000313" key="2">
    <source>
        <dbReference type="Proteomes" id="UP000663882"/>
    </source>
</evidence>
<reference evidence="1" key="1">
    <citation type="submission" date="2021-02" db="EMBL/GenBank/DDBJ databases">
        <authorList>
            <person name="Nowell W R."/>
        </authorList>
    </citation>
    <scope>NUCLEOTIDE SEQUENCE</scope>
</reference>
<protein>
    <submittedName>
        <fullName evidence="1">Uncharacterized protein</fullName>
    </submittedName>
</protein>